<reference evidence="2 3" key="1">
    <citation type="submission" date="2019-07" db="EMBL/GenBank/DDBJ databases">
        <title>Draft genome assembly of a fouling barnacle, Amphibalanus amphitrite (Darwin, 1854): The first reference genome for Thecostraca.</title>
        <authorList>
            <person name="Kim W."/>
        </authorList>
    </citation>
    <scope>NUCLEOTIDE SEQUENCE [LARGE SCALE GENOMIC DNA]</scope>
    <source>
        <strain evidence="2">SNU_AA5</strain>
        <tissue evidence="2">Soma without cirri and trophi</tissue>
    </source>
</reference>
<dbReference type="Pfam" id="PF00095">
    <property type="entry name" value="WAP"/>
    <property type="match status" value="1"/>
</dbReference>
<protein>
    <recommendedName>
        <fullName evidence="1">WAP domain-containing protein</fullName>
    </recommendedName>
</protein>
<feature type="domain" description="WAP" evidence="1">
    <location>
        <begin position="25"/>
        <end position="65"/>
    </location>
</feature>
<dbReference type="GO" id="GO:0005576">
    <property type="term" value="C:extracellular region"/>
    <property type="evidence" value="ECO:0007669"/>
    <property type="project" value="InterPro"/>
</dbReference>
<evidence type="ECO:0000259" key="1">
    <source>
        <dbReference type="Pfam" id="PF00095"/>
    </source>
</evidence>
<proteinExistence type="predicted"/>
<evidence type="ECO:0000313" key="3">
    <source>
        <dbReference type="Proteomes" id="UP000440578"/>
    </source>
</evidence>
<evidence type="ECO:0000313" key="2">
    <source>
        <dbReference type="EMBL" id="KAF0307775.1"/>
    </source>
</evidence>
<keyword evidence="3" id="KW-1185">Reference proteome</keyword>
<dbReference type="InterPro" id="IPR036645">
    <property type="entry name" value="Elafin-like_sf"/>
</dbReference>
<dbReference type="GO" id="GO:0030414">
    <property type="term" value="F:peptidase inhibitor activity"/>
    <property type="evidence" value="ECO:0007669"/>
    <property type="project" value="InterPro"/>
</dbReference>
<dbReference type="SUPFAM" id="SSF57256">
    <property type="entry name" value="Elafin-like"/>
    <property type="match status" value="1"/>
</dbReference>
<name>A0A6A4WLN0_AMPAM</name>
<comment type="caution">
    <text evidence="2">The sequence shown here is derived from an EMBL/GenBank/DDBJ whole genome shotgun (WGS) entry which is preliminary data.</text>
</comment>
<dbReference type="EMBL" id="VIIS01000544">
    <property type="protein sequence ID" value="KAF0307775.1"/>
    <property type="molecule type" value="Genomic_DNA"/>
</dbReference>
<organism evidence="2 3">
    <name type="scientific">Amphibalanus amphitrite</name>
    <name type="common">Striped barnacle</name>
    <name type="synonym">Balanus amphitrite</name>
    <dbReference type="NCBI Taxonomy" id="1232801"/>
    <lineage>
        <taxon>Eukaryota</taxon>
        <taxon>Metazoa</taxon>
        <taxon>Ecdysozoa</taxon>
        <taxon>Arthropoda</taxon>
        <taxon>Crustacea</taxon>
        <taxon>Multicrustacea</taxon>
        <taxon>Cirripedia</taxon>
        <taxon>Thoracica</taxon>
        <taxon>Thoracicalcarea</taxon>
        <taxon>Balanomorpha</taxon>
        <taxon>Balanoidea</taxon>
        <taxon>Balanidae</taxon>
        <taxon>Amphibalaninae</taxon>
        <taxon>Amphibalanus</taxon>
    </lineage>
</organism>
<dbReference type="AlphaFoldDB" id="A0A6A4WLN0"/>
<sequence length="103" mass="10398">MVLFNTCSGGLIRVGDALDDLVVTSCPVNSEPCSSSVANGLCSSDGGCSGSLKCCQFGYKGTCQKTCLPGCPACEVGKTCRLDRAPFPCVGSTCPAITASCQS</sequence>
<accession>A0A6A4WLN0</accession>
<gene>
    <name evidence="2" type="ORF">FJT64_020962</name>
</gene>
<dbReference type="InterPro" id="IPR008197">
    <property type="entry name" value="WAP_dom"/>
</dbReference>
<dbReference type="Proteomes" id="UP000440578">
    <property type="component" value="Unassembled WGS sequence"/>
</dbReference>